<proteinExistence type="predicted"/>
<evidence type="ECO:0000313" key="1">
    <source>
        <dbReference type="EMBL" id="ASJ24305.1"/>
    </source>
</evidence>
<name>A0A248LIE7_9NEIS</name>
<accession>A0A248LIE7</accession>
<dbReference type="Pfam" id="PF05926">
    <property type="entry name" value="Phage_GPL"/>
    <property type="match status" value="1"/>
</dbReference>
<sequence>MFVHPAPPGPTADQADGTAILANPFWPEIDPAHARATMRLDGTVTAARLRAALVEAIASVGSQLADWRREQMATGHASLSDMPDDTVDGEPVRVQRWKRAVLALATANLTERYRSFDSTAAGHRQADALDPAIDELRRDAAWAIADIQGRARSTIELI</sequence>
<dbReference type="RefSeq" id="WP_088860652.1">
    <property type="nucleotide sequence ID" value="NZ_CP022115.1"/>
</dbReference>
<gene>
    <name evidence="1" type="ORF">LHGZ1_1474</name>
</gene>
<dbReference type="InterPro" id="IPR009225">
    <property type="entry name" value="Phage_head_completion_GpL"/>
</dbReference>
<protein>
    <submittedName>
        <fullName evidence="1">Phage head completion protein (GPL)</fullName>
    </submittedName>
</protein>
<dbReference type="EMBL" id="CP022115">
    <property type="protein sequence ID" value="ASJ24305.1"/>
    <property type="molecule type" value="Genomic_DNA"/>
</dbReference>
<dbReference type="AlphaFoldDB" id="A0A248LIE7"/>
<dbReference type="OrthoDB" id="6312934at2"/>
<reference evidence="2" key="1">
    <citation type="submission" date="2017-06" db="EMBL/GenBank/DDBJ databases">
        <title>Whole genome sequence of Laribacter hongkongensis LHGZ1.</title>
        <authorList>
            <person name="Chen D."/>
            <person name="Wu H."/>
            <person name="Chen J."/>
        </authorList>
    </citation>
    <scope>NUCLEOTIDE SEQUENCE [LARGE SCALE GENOMIC DNA]</scope>
    <source>
        <strain evidence="2">LHGZ1</strain>
    </source>
</reference>
<evidence type="ECO:0000313" key="2">
    <source>
        <dbReference type="Proteomes" id="UP000197424"/>
    </source>
</evidence>
<dbReference type="Proteomes" id="UP000197424">
    <property type="component" value="Chromosome"/>
</dbReference>
<organism evidence="1 2">
    <name type="scientific">Laribacter hongkongensis</name>
    <dbReference type="NCBI Taxonomy" id="168471"/>
    <lineage>
        <taxon>Bacteria</taxon>
        <taxon>Pseudomonadati</taxon>
        <taxon>Pseudomonadota</taxon>
        <taxon>Betaproteobacteria</taxon>
        <taxon>Neisseriales</taxon>
        <taxon>Aquaspirillaceae</taxon>
        <taxon>Laribacter</taxon>
    </lineage>
</organism>